<keyword evidence="3" id="KW-1185">Reference proteome</keyword>
<proteinExistence type="predicted"/>
<gene>
    <name evidence="2" type="ORF">ACFPYL_06555</name>
</gene>
<dbReference type="RefSeq" id="WP_379151964.1">
    <property type="nucleotide sequence ID" value="NZ_JBHSRJ010000004.1"/>
</dbReference>
<dbReference type="EMBL" id="JBHSRJ010000004">
    <property type="protein sequence ID" value="MFC6042724.1"/>
    <property type="molecule type" value="Genomic_DNA"/>
</dbReference>
<keyword evidence="1" id="KW-0812">Transmembrane</keyword>
<keyword evidence="1" id="KW-0472">Membrane</keyword>
<protein>
    <recommendedName>
        <fullName evidence="4">Anti-sigma factor</fullName>
    </recommendedName>
</protein>
<name>A0ABW1LGE4_9ACTN</name>
<organism evidence="2 3">
    <name type="scientific">Nocardioides hankookensis</name>
    <dbReference type="NCBI Taxonomy" id="443157"/>
    <lineage>
        <taxon>Bacteria</taxon>
        <taxon>Bacillati</taxon>
        <taxon>Actinomycetota</taxon>
        <taxon>Actinomycetes</taxon>
        <taxon>Propionibacteriales</taxon>
        <taxon>Nocardioidaceae</taxon>
        <taxon>Nocardioides</taxon>
    </lineage>
</organism>
<sequence length="275" mass="28302">MTMITEQQLRDTLRSELARHGDGSNVQLSNVIAGGRRRQRATAVRRTACALAALVVTGGGFALASVPAAADSWQLAPAPEQVNQRIVEIVEARLPAGISVNDVDLKAYADPAPGQGSPEPGGLPLPRSQWSEADAWLAKLTLDTGAEVQVFLGHAEGETEGDAAATCATDVAAGVYSVCDAGSVSRQGENVAVIWREGFAELAGDGTLYGPGTLVAPDGTAAPSSTPVSTHGLESHPGGDFLISVQELDPQGSSPSLDREAMADIALSAELLEAQ</sequence>
<evidence type="ECO:0000313" key="2">
    <source>
        <dbReference type="EMBL" id="MFC6042724.1"/>
    </source>
</evidence>
<evidence type="ECO:0008006" key="4">
    <source>
        <dbReference type="Google" id="ProtNLM"/>
    </source>
</evidence>
<evidence type="ECO:0000256" key="1">
    <source>
        <dbReference type="SAM" id="Phobius"/>
    </source>
</evidence>
<evidence type="ECO:0000313" key="3">
    <source>
        <dbReference type="Proteomes" id="UP001596135"/>
    </source>
</evidence>
<feature type="transmembrane region" description="Helical" evidence="1">
    <location>
        <begin position="47"/>
        <end position="70"/>
    </location>
</feature>
<dbReference type="Proteomes" id="UP001596135">
    <property type="component" value="Unassembled WGS sequence"/>
</dbReference>
<accession>A0ABW1LGE4</accession>
<reference evidence="3" key="1">
    <citation type="journal article" date="2019" name="Int. J. Syst. Evol. Microbiol.">
        <title>The Global Catalogue of Microorganisms (GCM) 10K type strain sequencing project: providing services to taxonomists for standard genome sequencing and annotation.</title>
        <authorList>
            <consortium name="The Broad Institute Genomics Platform"/>
            <consortium name="The Broad Institute Genome Sequencing Center for Infectious Disease"/>
            <person name="Wu L."/>
            <person name="Ma J."/>
        </authorList>
    </citation>
    <scope>NUCLEOTIDE SEQUENCE [LARGE SCALE GENOMIC DNA]</scope>
    <source>
        <strain evidence="3">CCUG 54522</strain>
    </source>
</reference>
<comment type="caution">
    <text evidence="2">The sequence shown here is derived from an EMBL/GenBank/DDBJ whole genome shotgun (WGS) entry which is preliminary data.</text>
</comment>
<keyword evidence="1" id="KW-1133">Transmembrane helix</keyword>